<dbReference type="AlphaFoldDB" id="Q0UPU9"/>
<dbReference type="EMBL" id="CH445333">
    <property type="protein sequence ID" value="EAT86046.1"/>
    <property type="molecule type" value="Genomic_DNA"/>
</dbReference>
<dbReference type="InParanoid" id="Q0UPU9"/>
<sequence length="85" mass="9731">MQHLASLLRHDGDEDKPEPLCRFRELAQHAEVQLLILHRGDHCQSDSSMQVHGSYEAVNAWAETTGDLNTLNLRDMRRLLTVAHM</sequence>
<accession>Q0UPU9</accession>
<dbReference type="GeneID" id="5973477"/>
<dbReference type="RefSeq" id="XP_001796598.1">
    <property type="nucleotide sequence ID" value="XM_001796546.1"/>
</dbReference>
<gene>
    <name evidence="1" type="ORF">SNOG_06215</name>
</gene>
<organism evidence="1 2">
    <name type="scientific">Phaeosphaeria nodorum (strain SN15 / ATCC MYA-4574 / FGSC 10173)</name>
    <name type="common">Glume blotch fungus</name>
    <name type="synonym">Parastagonospora nodorum</name>
    <dbReference type="NCBI Taxonomy" id="321614"/>
    <lineage>
        <taxon>Eukaryota</taxon>
        <taxon>Fungi</taxon>
        <taxon>Dikarya</taxon>
        <taxon>Ascomycota</taxon>
        <taxon>Pezizomycotina</taxon>
        <taxon>Dothideomycetes</taxon>
        <taxon>Pleosporomycetidae</taxon>
        <taxon>Pleosporales</taxon>
        <taxon>Pleosporineae</taxon>
        <taxon>Phaeosphaeriaceae</taxon>
        <taxon>Parastagonospora</taxon>
    </lineage>
</organism>
<evidence type="ECO:0000313" key="2">
    <source>
        <dbReference type="Proteomes" id="UP000001055"/>
    </source>
</evidence>
<proteinExistence type="predicted"/>
<protein>
    <submittedName>
        <fullName evidence="1">Uncharacterized protein</fullName>
    </submittedName>
</protein>
<evidence type="ECO:0000313" key="1">
    <source>
        <dbReference type="EMBL" id="EAT86046.1"/>
    </source>
</evidence>
<dbReference type="Proteomes" id="UP000001055">
    <property type="component" value="Unassembled WGS sequence"/>
</dbReference>
<reference evidence="2" key="1">
    <citation type="journal article" date="2007" name="Plant Cell">
        <title>Dothideomycete-plant interactions illuminated by genome sequencing and EST analysis of the wheat pathogen Stagonospora nodorum.</title>
        <authorList>
            <person name="Hane J.K."/>
            <person name="Lowe R.G."/>
            <person name="Solomon P.S."/>
            <person name="Tan K.C."/>
            <person name="Schoch C.L."/>
            <person name="Spatafora J.W."/>
            <person name="Crous P.W."/>
            <person name="Kodira C."/>
            <person name="Birren B.W."/>
            <person name="Galagan J.E."/>
            <person name="Torriani S.F."/>
            <person name="McDonald B.A."/>
            <person name="Oliver R.P."/>
        </authorList>
    </citation>
    <scope>NUCLEOTIDE SEQUENCE [LARGE SCALE GENOMIC DNA]</scope>
    <source>
        <strain evidence="2">SN15 / ATCC MYA-4574 / FGSC 10173</strain>
    </source>
</reference>
<dbReference type="KEGG" id="pno:SNOG_06215"/>
<name>Q0UPU9_PHANO</name>